<dbReference type="EMBL" id="CM017693">
    <property type="protein sequence ID" value="TYH14372.1"/>
    <property type="molecule type" value="Genomic_DNA"/>
</dbReference>
<evidence type="ECO:0000313" key="3">
    <source>
        <dbReference type="Proteomes" id="UP000323506"/>
    </source>
</evidence>
<gene>
    <name evidence="2" type="ORF">ES288_A06G215000v1</name>
</gene>
<evidence type="ECO:0000313" key="2">
    <source>
        <dbReference type="EMBL" id="TYH14372.1"/>
    </source>
</evidence>
<keyword evidence="1" id="KW-1133">Transmembrane helix</keyword>
<proteinExistence type="predicted"/>
<reference evidence="2 3" key="1">
    <citation type="submission" date="2019-06" db="EMBL/GenBank/DDBJ databases">
        <title>WGS assembly of Gossypium darwinii.</title>
        <authorList>
            <person name="Chen Z.J."/>
            <person name="Sreedasyam A."/>
            <person name="Ando A."/>
            <person name="Song Q."/>
            <person name="De L."/>
            <person name="Hulse-Kemp A."/>
            <person name="Ding M."/>
            <person name="Ye W."/>
            <person name="Kirkbride R."/>
            <person name="Jenkins J."/>
            <person name="Plott C."/>
            <person name="Lovell J."/>
            <person name="Lin Y.-M."/>
            <person name="Vaughn R."/>
            <person name="Liu B."/>
            <person name="Li W."/>
            <person name="Simpson S."/>
            <person name="Scheffler B."/>
            <person name="Saski C."/>
            <person name="Grover C."/>
            <person name="Hu G."/>
            <person name="Conover J."/>
            <person name="Carlson J."/>
            <person name="Shu S."/>
            <person name="Boston L."/>
            <person name="Williams M."/>
            <person name="Peterson D."/>
            <person name="Mcgee K."/>
            <person name="Jones D."/>
            <person name="Wendel J."/>
            <person name="Stelly D."/>
            <person name="Grimwood J."/>
            <person name="Schmutz J."/>
        </authorList>
    </citation>
    <scope>NUCLEOTIDE SEQUENCE [LARGE SCALE GENOMIC DNA]</scope>
    <source>
        <strain evidence="2">1808015.09</strain>
    </source>
</reference>
<sequence length="119" mass="13805">MLSFGFYSLIQYFLQISISFLAMFVSFLLLFFLLLQVFVRMMASTLALIRAPISARFRTRVMALMGATEMARFEKARRLGWLLCEFWNLSFAALKGAENPRVPKFESRFGPSGHIVYWV</sequence>
<feature type="transmembrane region" description="Helical" evidence="1">
    <location>
        <begin position="12"/>
        <end position="35"/>
    </location>
</feature>
<name>A0A5D2G918_GOSDA</name>
<dbReference type="AlphaFoldDB" id="A0A5D2G918"/>
<dbReference type="Proteomes" id="UP000323506">
    <property type="component" value="Chromosome A06"/>
</dbReference>
<keyword evidence="3" id="KW-1185">Reference proteome</keyword>
<accession>A0A5D2G918</accession>
<organism evidence="2 3">
    <name type="scientific">Gossypium darwinii</name>
    <name type="common">Darwin's cotton</name>
    <name type="synonym">Gossypium barbadense var. darwinii</name>
    <dbReference type="NCBI Taxonomy" id="34276"/>
    <lineage>
        <taxon>Eukaryota</taxon>
        <taxon>Viridiplantae</taxon>
        <taxon>Streptophyta</taxon>
        <taxon>Embryophyta</taxon>
        <taxon>Tracheophyta</taxon>
        <taxon>Spermatophyta</taxon>
        <taxon>Magnoliopsida</taxon>
        <taxon>eudicotyledons</taxon>
        <taxon>Gunneridae</taxon>
        <taxon>Pentapetalae</taxon>
        <taxon>rosids</taxon>
        <taxon>malvids</taxon>
        <taxon>Malvales</taxon>
        <taxon>Malvaceae</taxon>
        <taxon>Malvoideae</taxon>
        <taxon>Gossypium</taxon>
    </lineage>
</organism>
<keyword evidence="1" id="KW-0812">Transmembrane</keyword>
<evidence type="ECO:0000256" key="1">
    <source>
        <dbReference type="SAM" id="Phobius"/>
    </source>
</evidence>
<keyword evidence="1" id="KW-0472">Membrane</keyword>
<protein>
    <submittedName>
        <fullName evidence="2">Uncharacterized protein</fullName>
    </submittedName>
</protein>